<evidence type="ECO:0000256" key="4">
    <source>
        <dbReference type="ARBA" id="ARBA00022741"/>
    </source>
</evidence>
<evidence type="ECO:0000256" key="10">
    <source>
        <dbReference type="RuleBase" id="RU366026"/>
    </source>
</evidence>
<comment type="function">
    <text evidence="7">Converts cob(I)alamin to adenosylcobalamin (adenosylcob(III)alamin), a coenzyme for methylmalonyl-CoA mutase, therefore participates in the final step of the vitamin B12 conversion. Generates adenosylcobalamin (AdoCbl) and directly delivers the cofactor to MUT in a transfer that is stimulated by ATP-binding to MMAB and gated by MMAA.</text>
</comment>
<evidence type="ECO:0000256" key="9">
    <source>
        <dbReference type="ARBA" id="ARBA00075216"/>
    </source>
</evidence>
<evidence type="ECO:0000256" key="3">
    <source>
        <dbReference type="ARBA" id="ARBA00022679"/>
    </source>
</evidence>
<feature type="domain" description="Cobalamin adenosyltransferase-like" evidence="11">
    <location>
        <begin position="43"/>
        <end position="212"/>
    </location>
</feature>
<evidence type="ECO:0000313" key="12">
    <source>
        <dbReference type="EMBL" id="KAI9564497.1"/>
    </source>
</evidence>
<dbReference type="InterPro" id="IPR036451">
    <property type="entry name" value="CblAdoTrfase-like_sf"/>
</dbReference>
<dbReference type="InterPro" id="IPR016030">
    <property type="entry name" value="CblAdoTrfase-like"/>
</dbReference>
<name>A0AAD5PYS6_9CRUS</name>
<dbReference type="NCBIfam" id="TIGR00636">
    <property type="entry name" value="PduO_Nterm"/>
    <property type="match status" value="1"/>
</dbReference>
<dbReference type="SUPFAM" id="SSF89028">
    <property type="entry name" value="Cobalamin adenosyltransferase-like"/>
    <property type="match status" value="1"/>
</dbReference>
<dbReference type="PANTHER" id="PTHR12213:SF0">
    <property type="entry name" value="CORRINOID ADENOSYLTRANSFERASE MMAB"/>
    <property type="match status" value="1"/>
</dbReference>
<comment type="similarity">
    <text evidence="1 10">Belongs to the Cob(I)alamin adenosyltransferase family.</text>
</comment>
<evidence type="ECO:0000256" key="1">
    <source>
        <dbReference type="ARBA" id="ARBA00007487"/>
    </source>
</evidence>
<evidence type="ECO:0000256" key="7">
    <source>
        <dbReference type="ARBA" id="ARBA00056747"/>
    </source>
</evidence>
<protein>
    <recommendedName>
        <fullName evidence="8">Corrinoid adenosyltransferase MMAB</fullName>
    </recommendedName>
    <alternativeName>
        <fullName evidence="9">ATP:co(I)rrinoid adenosyltransferase MMAB</fullName>
    </alternativeName>
</protein>
<dbReference type="FunFam" id="1.20.1200.10:FF:000001">
    <property type="entry name" value="Cob(I)yrinic acid a,c-diamide adenosyltransferase"/>
    <property type="match status" value="1"/>
</dbReference>
<keyword evidence="3 10" id="KW-0808">Transferase</keyword>
<evidence type="ECO:0000256" key="8">
    <source>
        <dbReference type="ARBA" id="ARBA00071654"/>
    </source>
</evidence>
<dbReference type="GO" id="GO:0009235">
    <property type="term" value="P:cobalamin metabolic process"/>
    <property type="evidence" value="ECO:0007669"/>
    <property type="project" value="UniProtKB-ARBA"/>
</dbReference>
<sequence length="229" mass="25553">MSRLLTSKCDVIARGYLKTIVSSYCSISSKNSSSTPPKTFPKIYTKTGDSGMTSTFTGERRAKDDNIFQALGAVDELASLLGLSREFGLDNSHPYTDHLQRIQCILQDVNACIATPFSSAREAHLVKTEFDSRHVGELEEWIDSYSTHLPPLENFILPGGGKASSSLHVARTVCRRAERAVVPLVREQEINPETLKYLNRLSDLLFTLARFAAKLDKRQETVYLRPGKK</sequence>
<evidence type="ECO:0000256" key="5">
    <source>
        <dbReference type="ARBA" id="ARBA00022840"/>
    </source>
</evidence>
<comment type="caution">
    <text evidence="12">The sequence shown here is derived from an EMBL/GenBank/DDBJ whole genome shotgun (WGS) entry which is preliminary data.</text>
</comment>
<evidence type="ECO:0000256" key="6">
    <source>
        <dbReference type="ARBA" id="ARBA00051988"/>
    </source>
</evidence>
<proteinExistence type="inferred from homology"/>
<evidence type="ECO:0000259" key="11">
    <source>
        <dbReference type="Pfam" id="PF01923"/>
    </source>
</evidence>
<reference evidence="12 13" key="1">
    <citation type="submission" date="2022-05" db="EMBL/GenBank/DDBJ databases">
        <title>A multi-omics perspective on studying reproductive biology in Daphnia sinensis.</title>
        <authorList>
            <person name="Jia J."/>
        </authorList>
    </citation>
    <scope>NUCLEOTIDE SEQUENCE [LARGE SCALE GENOMIC DNA]</scope>
    <source>
        <strain evidence="12 13">WSL</strain>
    </source>
</reference>
<dbReference type="EMBL" id="WJBH02000001">
    <property type="protein sequence ID" value="KAI9564497.1"/>
    <property type="molecule type" value="Genomic_DNA"/>
</dbReference>
<dbReference type="PANTHER" id="PTHR12213">
    <property type="entry name" value="CORRINOID ADENOSYLTRANSFERASE"/>
    <property type="match status" value="1"/>
</dbReference>
<dbReference type="GO" id="GO:0008817">
    <property type="term" value="F:corrinoid adenosyltransferase activity"/>
    <property type="evidence" value="ECO:0007669"/>
    <property type="project" value="TreeGrafter"/>
</dbReference>
<evidence type="ECO:0000256" key="2">
    <source>
        <dbReference type="ARBA" id="ARBA00011233"/>
    </source>
</evidence>
<organism evidence="12 13">
    <name type="scientific">Daphnia sinensis</name>
    <dbReference type="NCBI Taxonomy" id="1820382"/>
    <lineage>
        <taxon>Eukaryota</taxon>
        <taxon>Metazoa</taxon>
        <taxon>Ecdysozoa</taxon>
        <taxon>Arthropoda</taxon>
        <taxon>Crustacea</taxon>
        <taxon>Branchiopoda</taxon>
        <taxon>Diplostraca</taxon>
        <taxon>Cladocera</taxon>
        <taxon>Anomopoda</taxon>
        <taxon>Daphniidae</taxon>
        <taxon>Daphnia</taxon>
        <taxon>Daphnia similis group</taxon>
    </lineage>
</organism>
<dbReference type="GO" id="GO:0005524">
    <property type="term" value="F:ATP binding"/>
    <property type="evidence" value="ECO:0007669"/>
    <property type="project" value="UniProtKB-UniRule"/>
</dbReference>
<keyword evidence="4 10" id="KW-0547">Nucleotide-binding</keyword>
<keyword evidence="5 10" id="KW-0067">ATP-binding</keyword>
<comment type="catalytic activity">
    <reaction evidence="6">
        <text>cob(I)alamin-[corrinoid adenosyltransferase] + ATP = apo-[corrinoid adenosyltransferase] + adenosylcob(III)alamin + triphosphate</text>
        <dbReference type="Rhea" id="RHEA:56796"/>
        <dbReference type="Rhea" id="RHEA-COMP:14743"/>
        <dbReference type="Rhea" id="RHEA-COMP:14744"/>
        <dbReference type="ChEBI" id="CHEBI:18036"/>
        <dbReference type="ChEBI" id="CHEBI:18408"/>
        <dbReference type="ChEBI" id="CHEBI:30616"/>
        <dbReference type="ChEBI" id="CHEBI:60488"/>
        <dbReference type="ChEBI" id="CHEBI:83228"/>
    </reaction>
    <physiologicalReaction direction="left-to-right" evidence="6">
        <dbReference type="Rhea" id="RHEA:56797"/>
    </physiologicalReaction>
</comment>
<gene>
    <name evidence="12" type="ORF">GHT06_008236</name>
</gene>
<evidence type="ECO:0000313" key="13">
    <source>
        <dbReference type="Proteomes" id="UP000820818"/>
    </source>
</evidence>
<accession>A0AAD5PYS6</accession>
<dbReference type="Pfam" id="PF01923">
    <property type="entry name" value="Cob_adeno_trans"/>
    <property type="match status" value="1"/>
</dbReference>
<dbReference type="Proteomes" id="UP000820818">
    <property type="component" value="Linkage Group LG1"/>
</dbReference>
<comment type="subunit">
    <text evidence="2">Homotrimer.</text>
</comment>
<dbReference type="InterPro" id="IPR029499">
    <property type="entry name" value="PduO-typ"/>
</dbReference>
<dbReference type="Gene3D" id="1.20.1200.10">
    <property type="entry name" value="Cobalamin adenosyltransferase-like"/>
    <property type="match status" value="1"/>
</dbReference>
<dbReference type="AlphaFoldDB" id="A0AAD5PYS6"/>
<keyword evidence="13" id="KW-1185">Reference proteome</keyword>